<proteinExistence type="predicted"/>
<sequence>MNCPKALRRMAKCCDKSRAETNRVDGKGQKLDHTYNLNSFAAKINKKLGLFADVVRAKRRQRSVNGSIAFEPNCA</sequence>
<evidence type="ECO:0000313" key="2">
    <source>
        <dbReference type="Proteomes" id="UP001158986"/>
    </source>
</evidence>
<name>A0ABN8CVJ4_9STRA</name>
<comment type="caution">
    <text evidence="1">The sequence shown here is derived from an EMBL/GenBank/DDBJ whole genome shotgun (WGS) entry which is preliminary data.</text>
</comment>
<dbReference type="Proteomes" id="UP001158986">
    <property type="component" value="Unassembled WGS sequence"/>
</dbReference>
<evidence type="ECO:0000313" key="1">
    <source>
        <dbReference type="EMBL" id="CAH0515921.1"/>
    </source>
</evidence>
<gene>
    <name evidence="1" type="ORF">PBS001_LOCUS2610</name>
</gene>
<accession>A0ABN8CVJ4</accession>
<organism evidence="1 2">
    <name type="scientific">Peronospora belbahrii</name>
    <dbReference type="NCBI Taxonomy" id="622444"/>
    <lineage>
        <taxon>Eukaryota</taxon>
        <taxon>Sar</taxon>
        <taxon>Stramenopiles</taxon>
        <taxon>Oomycota</taxon>
        <taxon>Peronosporomycetes</taxon>
        <taxon>Peronosporales</taxon>
        <taxon>Peronosporaceae</taxon>
        <taxon>Peronospora</taxon>
    </lineage>
</organism>
<protein>
    <submittedName>
        <fullName evidence="1">Uncharacterized protein</fullName>
    </submittedName>
</protein>
<keyword evidence="2" id="KW-1185">Reference proteome</keyword>
<dbReference type="EMBL" id="CAKLCB010000146">
    <property type="protein sequence ID" value="CAH0515921.1"/>
    <property type="molecule type" value="Genomic_DNA"/>
</dbReference>
<reference evidence="1 2" key="1">
    <citation type="submission" date="2021-11" db="EMBL/GenBank/DDBJ databases">
        <authorList>
            <person name="Islam A."/>
            <person name="Islam S."/>
            <person name="Flora M.S."/>
            <person name="Rahman M."/>
            <person name="Ziaur R.M."/>
            <person name="Epstein J.H."/>
            <person name="Hassan M."/>
            <person name="Klassen M."/>
            <person name="Woodard K."/>
            <person name="Webb A."/>
            <person name="Webby R.J."/>
            <person name="El Zowalaty M.E."/>
        </authorList>
    </citation>
    <scope>NUCLEOTIDE SEQUENCE [LARGE SCALE GENOMIC DNA]</scope>
    <source>
        <strain evidence="1">Pbs1</strain>
    </source>
</reference>